<evidence type="ECO:0000256" key="1">
    <source>
        <dbReference type="ARBA" id="ARBA00001946"/>
    </source>
</evidence>
<comment type="catalytic activity">
    <reaction evidence="10 11">
        <text>L-threonyl-[protein] + FAD = FMN-L-threonyl-[protein] + AMP + H(+)</text>
        <dbReference type="Rhea" id="RHEA:36847"/>
        <dbReference type="Rhea" id="RHEA-COMP:11060"/>
        <dbReference type="Rhea" id="RHEA-COMP:11061"/>
        <dbReference type="ChEBI" id="CHEBI:15378"/>
        <dbReference type="ChEBI" id="CHEBI:30013"/>
        <dbReference type="ChEBI" id="CHEBI:57692"/>
        <dbReference type="ChEBI" id="CHEBI:74257"/>
        <dbReference type="ChEBI" id="CHEBI:456215"/>
        <dbReference type="EC" id="2.7.1.180"/>
    </reaction>
</comment>
<reference evidence="13 14" key="1">
    <citation type="submission" date="2020-01" db="EMBL/GenBank/DDBJ databases">
        <title>Genomes of bacteria type strains.</title>
        <authorList>
            <person name="Chen J."/>
            <person name="Zhu S."/>
            <person name="Yang J."/>
        </authorList>
    </citation>
    <scope>NUCLEOTIDE SEQUENCE [LARGE SCALE GENOMIC DNA]</scope>
    <source>
        <strain evidence="13 14">DSM 16655</strain>
    </source>
</reference>
<feature type="chain" id="PRO_5045052037" description="FAD:protein FMN transferase" evidence="12">
    <location>
        <begin position="26"/>
        <end position="321"/>
    </location>
</feature>
<evidence type="ECO:0000256" key="5">
    <source>
        <dbReference type="ARBA" id="ARBA00022679"/>
    </source>
</evidence>
<dbReference type="Gene3D" id="3.10.520.10">
    <property type="entry name" value="ApbE-like domains"/>
    <property type="match status" value="1"/>
</dbReference>
<comment type="similarity">
    <text evidence="11">Belongs to the ApbE family.</text>
</comment>
<name>A0ABT1CKM5_9HYPH</name>
<feature type="signal peptide" evidence="12">
    <location>
        <begin position="1"/>
        <end position="25"/>
    </location>
</feature>
<dbReference type="PANTHER" id="PTHR30040">
    <property type="entry name" value="THIAMINE BIOSYNTHESIS LIPOPROTEIN APBE"/>
    <property type="match status" value="1"/>
</dbReference>
<keyword evidence="12" id="KW-0732">Signal</keyword>
<dbReference type="InterPro" id="IPR006311">
    <property type="entry name" value="TAT_signal"/>
</dbReference>
<dbReference type="GO" id="GO:0016740">
    <property type="term" value="F:transferase activity"/>
    <property type="evidence" value="ECO:0007669"/>
    <property type="project" value="UniProtKB-KW"/>
</dbReference>
<keyword evidence="4 11" id="KW-0285">Flavoprotein</keyword>
<keyword evidence="6 11" id="KW-0479">Metal-binding</keyword>
<evidence type="ECO:0000256" key="8">
    <source>
        <dbReference type="ARBA" id="ARBA00022842"/>
    </source>
</evidence>
<evidence type="ECO:0000256" key="2">
    <source>
        <dbReference type="ARBA" id="ARBA00011955"/>
    </source>
</evidence>
<evidence type="ECO:0000256" key="3">
    <source>
        <dbReference type="ARBA" id="ARBA00016337"/>
    </source>
</evidence>
<sequence length="321" mass="33565">MRMTRRSFLVSTAAAMAWTMRPAAAGTVGIGGPAFGSTWRAALPDASQSAAVRKLVASIVADINQSMSPYLAQSEISVFNRADTADWQSCSAPLADVAGHALEISRLTEGAFDPTIGPLVNRFGFGPIHGERAHPADLSVSSNGLRKRLPGLTLDLCGIAKGYALDRIIEELPAVGVDSVMFELGGEVRTLGRHPDGRAWRVGIERPDAKPGLVEHVVAPGPLALATSGTGRQYISLGEGGVSHLIDPRSGRPVDALPASVSVLDASAMRADALATALMVMGMERGAAFAETHSIPALFVRFEKGGSHEIMTAGFGTYVIA</sequence>
<evidence type="ECO:0000313" key="13">
    <source>
        <dbReference type="EMBL" id="MCO6406678.1"/>
    </source>
</evidence>
<evidence type="ECO:0000256" key="9">
    <source>
        <dbReference type="ARBA" id="ARBA00031306"/>
    </source>
</evidence>
<dbReference type="Pfam" id="PF02424">
    <property type="entry name" value="ApbE"/>
    <property type="match status" value="1"/>
</dbReference>
<dbReference type="PROSITE" id="PS51318">
    <property type="entry name" value="TAT"/>
    <property type="match status" value="1"/>
</dbReference>
<dbReference type="PANTHER" id="PTHR30040:SF2">
    <property type="entry name" value="FAD:PROTEIN FMN TRANSFERASE"/>
    <property type="match status" value="1"/>
</dbReference>
<dbReference type="SUPFAM" id="SSF143631">
    <property type="entry name" value="ApbE-like"/>
    <property type="match status" value="1"/>
</dbReference>
<dbReference type="PIRSF" id="PIRSF006268">
    <property type="entry name" value="ApbE"/>
    <property type="match status" value="1"/>
</dbReference>
<dbReference type="EC" id="2.7.1.180" evidence="2 11"/>
<evidence type="ECO:0000256" key="10">
    <source>
        <dbReference type="ARBA" id="ARBA00048540"/>
    </source>
</evidence>
<evidence type="ECO:0000313" key="14">
    <source>
        <dbReference type="Proteomes" id="UP001320715"/>
    </source>
</evidence>
<comment type="cofactor">
    <cofactor evidence="1">
        <name>Mg(2+)</name>
        <dbReference type="ChEBI" id="CHEBI:18420"/>
    </cofactor>
</comment>
<evidence type="ECO:0000256" key="11">
    <source>
        <dbReference type="PIRNR" id="PIRNR006268"/>
    </source>
</evidence>
<evidence type="ECO:0000256" key="6">
    <source>
        <dbReference type="ARBA" id="ARBA00022723"/>
    </source>
</evidence>
<dbReference type="Proteomes" id="UP001320715">
    <property type="component" value="Unassembled WGS sequence"/>
</dbReference>
<dbReference type="InterPro" id="IPR024932">
    <property type="entry name" value="ApbE"/>
</dbReference>
<dbReference type="EMBL" id="JAAAML010000001">
    <property type="protein sequence ID" value="MCO6406678.1"/>
    <property type="molecule type" value="Genomic_DNA"/>
</dbReference>
<dbReference type="RefSeq" id="WP_252914241.1">
    <property type="nucleotide sequence ID" value="NZ_JAAAML010000001.1"/>
</dbReference>
<organism evidence="13 14">
    <name type="scientific">Hoeflea alexandrii</name>
    <dbReference type="NCBI Taxonomy" id="288436"/>
    <lineage>
        <taxon>Bacteria</taxon>
        <taxon>Pseudomonadati</taxon>
        <taxon>Pseudomonadota</taxon>
        <taxon>Alphaproteobacteria</taxon>
        <taxon>Hyphomicrobiales</taxon>
        <taxon>Rhizobiaceae</taxon>
        <taxon>Hoeflea</taxon>
    </lineage>
</organism>
<comment type="caution">
    <text evidence="13">The sequence shown here is derived from an EMBL/GenBank/DDBJ whole genome shotgun (WGS) entry which is preliminary data.</text>
</comment>
<proteinExistence type="inferred from homology"/>
<keyword evidence="5 11" id="KW-0808">Transferase</keyword>
<protein>
    <recommendedName>
        <fullName evidence="3 11">FAD:protein FMN transferase</fullName>
        <ecNumber evidence="2 11">2.7.1.180</ecNumber>
    </recommendedName>
    <alternativeName>
        <fullName evidence="9 11">Flavin transferase</fullName>
    </alternativeName>
</protein>
<keyword evidence="14" id="KW-1185">Reference proteome</keyword>
<keyword evidence="7 11" id="KW-0274">FAD</keyword>
<evidence type="ECO:0000256" key="4">
    <source>
        <dbReference type="ARBA" id="ARBA00022630"/>
    </source>
</evidence>
<evidence type="ECO:0000256" key="7">
    <source>
        <dbReference type="ARBA" id="ARBA00022827"/>
    </source>
</evidence>
<evidence type="ECO:0000256" key="12">
    <source>
        <dbReference type="SAM" id="SignalP"/>
    </source>
</evidence>
<keyword evidence="8 11" id="KW-0460">Magnesium</keyword>
<dbReference type="InterPro" id="IPR003374">
    <property type="entry name" value="ApbE-like_sf"/>
</dbReference>
<gene>
    <name evidence="13" type="ORF">GTW23_00710</name>
</gene>
<accession>A0ABT1CKM5</accession>